<protein>
    <recommendedName>
        <fullName evidence="3">Leucine-rich repeat and WD repeat-containing protein 1 LRR domain-containing protein</fullName>
    </recommendedName>
</protein>
<dbReference type="PANTHER" id="PTHR46652">
    <property type="entry name" value="LEUCINE-RICH REPEAT AND IQ DOMAIN-CONTAINING PROTEIN 1-RELATED"/>
    <property type="match status" value="1"/>
</dbReference>
<dbReference type="InterPro" id="IPR032675">
    <property type="entry name" value="LRR_dom_sf"/>
</dbReference>
<dbReference type="InterPro" id="IPR056363">
    <property type="entry name" value="LRR_LRWD1_dom"/>
</dbReference>
<dbReference type="SMART" id="SM00365">
    <property type="entry name" value="LRR_SD22"/>
    <property type="match status" value="4"/>
</dbReference>
<dbReference type="InterPro" id="IPR050836">
    <property type="entry name" value="SDS22/Internalin_LRR"/>
</dbReference>
<dbReference type="AlphaFoldDB" id="A0AAW2I9W7"/>
<dbReference type="EMBL" id="JARGDH010000001">
    <property type="protein sequence ID" value="KAL0278527.1"/>
    <property type="molecule type" value="Genomic_DNA"/>
</dbReference>
<dbReference type="Pfam" id="PF13855">
    <property type="entry name" value="LRR_8"/>
    <property type="match status" value="1"/>
</dbReference>
<comment type="caution">
    <text evidence="4">The sequence shown here is derived from an EMBL/GenBank/DDBJ whole genome shotgun (WGS) entry which is preliminary data.</text>
</comment>
<dbReference type="InterPro" id="IPR001611">
    <property type="entry name" value="Leu-rich_rpt"/>
</dbReference>
<keyword evidence="1" id="KW-0433">Leucine-rich repeat</keyword>
<evidence type="ECO:0000256" key="2">
    <source>
        <dbReference type="ARBA" id="ARBA00022737"/>
    </source>
</evidence>
<name>A0AAW2I9W7_9NEOP</name>
<organism evidence="4">
    <name type="scientific">Menopon gallinae</name>
    <name type="common">poultry shaft louse</name>
    <dbReference type="NCBI Taxonomy" id="328185"/>
    <lineage>
        <taxon>Eukaryota</taxon>
        <taxon>Metazoa</taxon>
        <taxon>Ecdysozoa</taxon>
        <taxon>Arthropoda</taxon>
        <taxon>Hexapoda</taxon>
        <taxon>Insecta</taxon>
        <taxon>Pterygota</taxon>
        <taxon>Neoptera</taxon>
        <taxon>Paraneoptera</taxon>
        <taxon>Psocodea</taxon>
        <taxon>Troctomorpha</taxon>
        <taxon>Phthiraptera</taxon>
        <taxon>Amblycera</taxon>
        <taxon>Menoponidae</taxon>
        <taxon>Menopon</taxon>
    </lineage>
</organism>
<evidence type="ECO:0000313" key="4">
    <source>
        <dbReference type="EMBL" id="KAL0278527.1"/>
    </source>
</evidence>
<keyword evidence="2" id="KW-0677">Repeat</keyword>
<accession>A0AAW2I9W7</accession>
<gene>
    <name evidence="4" type="ORF">PYX00_000332</name>
</gene>
<dbReference type="CDD" id="cd21340">
    <property type="entry name" value="PPP1R42"/>
    <property type="match status" value="1"/>
</dbReference>
<reference evidence="4" key="1">
    <citation type="journal article" date="2024" name="Gigascience">
        <title>Chromosome-level genome of the poultry shaft louse Menopon gallinae provides insight into the host-switching and adaptive evolution of parasitic lice.</title>
        <authorList>
            <person name="Xu Y."/>
            <person name="Ma L."/>
            <person name="Liu S."/>
            <person name="Liang Y."/>
            <person name="Liu Q."/>
            <person name="He Z."/>
            <person name="Tian L."/>
            <person name="Duan Y."/>
            <person name="Cai W."/>
            <person name="Li H."/>
            <person name="Song F."/>
        </authorList>
    </citation>
    <scope>NUCLEOTIDE SEQUENCE</scope>
    <source>
        <strain evidence="4">Cailab_2023a</strain>
    </source>
</reference>
<evidence type="ECO:0000256" key="1">
    <source>
        <dbReference type="ARBA" id="ARBA00022614"/>
    </source>
</evidence>
<dbReference type="SUPFAM" id="SSF52058">
    <property type="entry name" value="L domain-like"/>
    <property type="match status" value="1"/>
</dbReference>
<dbReference type="Pfam" id="PF23211">
    <property type="entry name" value="LRR_LRWD1"/>
    <property type="match status" value="1"/>
</dbReference>
<dbReference type="PROSITE" id="PS51450">
    <property type="entry name" value="LRR"/>
    <property type="match status" value="2"/>
</dbReference>
<feature type="domain" description="Leucine-rich repeat and WD repeat-containing protein 1 LRR" evidence="3">
    <location>
        <begin position="142"/>
        <end position="236"/>
    </location>
</feature>
<evidence type="ECO:0000259" key="3">
    <source>
        <dbReference type="Pfam" id="PF23211"/>
    </source>
</evidence>
<dbReference type="Gene3D" id="3.80.10.10">
    <property type="entry name" value="Ribonuclease Inhibitor"/>
    <property type="match status" value="2"/>
</dbReference>
<dbReference type="PANTHER" id="PTHR46652:SF3">
    <property type="entry name" value="LEUCINE-RICH REPEAT-CONTAINING PROTEIN 9"/>
    <property type="match status" value="1"/>
</dbReference>
<sequence length="247" mass="28708">MVKLTTKYIIRQINSRKQFLVRRKKETDKQYLSRITHLYLQNQFIDQIMKVTDCQSVSVIYMQNNMLRTLDNIGSFPNLTHLYLQRNFLTKIEHLESLQKLKKIYLGFNEILVLEGFADLPNLQEIHIECQDLPAGETLLFEPLTVGNLETMLKVLDVSQNNLSTLSGLRGLRRLEVLIANNNRLSDLKDVINTLKEWPFLKKLSLLGNPVVGQRWYRDSIIFASKSLGKLKKISVCDSSQYYEIIS</sequence>
<proteinExistence type="predicted"/>